<dbReference type="Proteomes" id="UP000447434">
    <property type="component" value="Chromosome 12"/>
</dbReference>
<proteinExistence type="predicted"/>
<protein>
    <submittedName>
        <fullName evidence="2">Uncharacterized protein</fullName>
    </submittedName>
</protein>
<evidence type="ECO:0000313" key="3">
    <source>
        <dbReference type="Proteomes" id="UP000447434"/>
    </source>
</evidence>
<evidence type="ECO:0000313" key="2">
    <source>
        <dbReference type="EMBL" id="KAE9602625.1"/>
    </source>
</evidence>
<evidence type="ECO:0000256" key="1">
    <source>
        <dbReference type="SAM" id="MobiDB-lite"/>
    </source>
</evidence>
<comment type="caution">
    <text evidence="2">The sequence shown here is derived from an EMBL/GenBank/DDBJ whole genome shotgun (WGS) entry which is preliminary data.</text>
</comment>
<gene>
    <name evidence="2" type="ORF">Lalb_Chr12g0201591</name>
</gene>
<feature type="region of interest" description="Disordered" evidence="1">
    <location>
        <begin position="1"/>
        <end position="38"/>
    </location>
</feature>
<organism evidence="2 3">
    <name type="scientific">Lupinus albus</name>
    <name type="common">White lupine</name>
    <name type="synonym">Lupinus termis</name>
    <dbReference type="NCBI Taxonomy" id="3870"/>
    <lineage>
        <taxon>Eukaryota</taxon>
        <taxon>Viridiplantae</taxon>
        <taxon>Streptophyta</taxon>
        <taxon>Embryophyta</taxon>
        <taxon>Tracheophyta</taxon>
        <taxon>Spermatophyta</taxon>
        <taxon>Magnoliopsida</taxon>
        <taxon>eudicotyledons</taxon>
        <taxon>Gunneridae</taxon>
        <taxon>Pentapetalae</taxon>
        <taxon>rosids</taxon>
        <taxon>fabids</taxon>
        <taxon>Fabales</taxon>
        <taxon>Fabaceae</taxon>
        <taxon>Papilionoideae</taxon>
        <taxon>50 kb inversion clade</taxon>
        <taxon>genistoids sensu lato</taxon>
        <taxon>core genistoids</taxon>
        <taxon>Genisteae</taxon>
        <taxon>Lupinus</taxon>
    </lineage>
</organism>
<dbReference type="AlphaFoldDB" id="A0A6A5LYJ0"/>
<dbReference type="EMBL" id="WOCE01000012">
    <property type="protein sequence ID" value="KAE9602625.1"/>
    <property type="molecule type" value="Genomic_DNA"/>
</dbReference>
<sequence length="82" mass="8719">MTGMVSMATGAMTGMLEVSPKRRPEKKKSLHRHRPPLENEAVQTFPLCPAVAVGVATVIRESFPGDALSSDPPNPIPRPASA</sequence>
<accession>A0A6A5LYJ0</accession>
<reference evidence="3" key="1">
    <citation type="journal article" date="2020" name="Nat. Commun.">
        <title>Genome sequence of the cluster root forming white lupin.</title>
        <authorList>
            <person name="Hufnagel B."/>
            <person name="Marques A."/>
            <person name="Soriano A."/>
            <person name="Marques L."/>
            <person name="Divol F."/>
            <person name="Doumas P."/>
            <person name="Sallet E."/>
            <person name="Mancinotti D."/>
            <person name="Carrere S."/>
            <person name="Marande W."/>
            <person name="Arribat S."/>
            <person name="Keller J."/>
            <person name="Huneau C."/>
            <person name="Blein T."/>
            <person name="Aime D."/>
            <person name="Laguerre M."/>
            <person name="Taylor J."/>
            <person name="Schubert V."/>
            <person name="Nelson M."/>
            <person name="Geu-Flores F."/>
            <person name="Crespi M."/>
            <person name="Gallardo-Guerrero K."/>
            <person name="Delaux P.-M."/>
            <person name="Salse J."/>
            <person name="Berges H."/>
            <person name="Guyot R."/>
            <person name="Gouzy J."/>
            <person name="Peret B."/>
        </authorList>
    </citation>
    <scope>NUCLEOTIDE SEQUENCE [LARGE SCALE GENOMIC DNA]</scope>
    <source>
        <strain evidence="3">cv. Amiga</strain>
    </source>
</reference>
<feature type="compositionally biased region" description="Pro residues" evidence="1">
    <location>
        <begin position="72"/>
        <end position="82"/>
    </location>
</feature>
<feature type="region of interest" description="Disordered" evidence="1">
    <location>
        <begin position="63"/>
        <end position="82"/>
    </location>
</feature>
<keyword evidence="3" id="KW-1185">Reference proteome</keyword>
<name>A0A6A5LYJ0_LUPAL</name>
<feature type="compositionally biased region" description="Basic residues" evidence="1">
    <location>
        <begin position="21"/>
        <end position="34"/>
    </location>
</feature>